<name>R7UKF2_CAPTE</name>
<proteinExistence type="predicted"/>
<accession>R7UKF2</accession>
<dbReference type="EMBL" id="KB300556">
    <property type="protein sequence ID" value="ELU06543.1"/>
    <property type="molecule type" value="Genomic_DNA"/>
</dbReference>
<feature type="chain" id="PRO_5008788115" evidence="1">
    <location>
        <begin position="22"/>
        <end position="222"/>
    </location>
</feature>
<dbReference type="EMBL" id="AMQN01007383">
    <property type="status" value="NOT_ANNOTATED_CDS"/>
    <property type="molecule type" value="Genomic_DNA"/>
</dbReference>
<gene>
    <name evidence="2" type="ORF">CAPTEDRAFT_185819</name>
</gene>
<dbReference type="HOGENOM" id="CLU_1246410_0_0_1"/>
<sequence>MNRLLPFFAFVLLVLIALSEARGRGGRRGRLGHRFSRVHGWGRRGSGSKHHSGRCPMRLVCQVTGPEESDVKFKVHSCSKGSECNVGPMNVNGTGELQGKSFGVKFCDTVDSKGNLKVLSGACSILLSNGTVARNETEPTERRRGFFRRFMRKKHDKSQKPCSVGPLTGNVTFGGEEAEAFFRMPLNLGKLIVKESKDIKTRLRSFHEKILDFDSWKKLFGA</sequence>
<keyword evidence="4" id="KW-1185">Reference proteome</keyword>
<organism evidence="2">
    <name type="scientific">Capitella teleta</name>
    <name type="common">Polychaete worm</name>
    <dbReference type="NCBI Taxonomy" id="283909"/>
    <lineage>
        <taxon>Eukaryota</taxon>
        <taxon>Metazoa</taxon>
        <taxon>Spiralia</taxon>
        <taxon>Lophotrochozoa</taxon>
        <taxon>Annelida</taxon>
        <taxon>Polychaeta</taxon>
        <taxon>Sedentaria</taxon>
        <taxon>Scolecida</taxon>
        <taxon>Capitellidae</taxon>
        <taxon>Capitella</taxon>
    </lineage>
</organism>
<reference evidence="4" key="1">
    <citation type="submission" date="2012-12" db="EMBL/GenBank/DDBJ databases">
        <authorList>
            <person name="Hellsten U."/>
            <person name="Grimwood J."/>
            <person name="Chapman J.A."/>
            <person name="Shapiro H."/>
            <person name="Aerts A."/>
            <person name="Otillar R.P."/>
            <person name="Terry A.Y."/>
            <person name="Boore J.L."/>
            <person name="Simakov O."/>
            <person name="Marletaz F."/>
            <person name="Cho S.-J."/>
            <person name="Edsinger-Gonzales E."/>
            <person name="Havlak P."/>
            <person name="Kuo D.-H."/>
            <person name="Larsson T."/>
            <person name="Lv J."/>
            <person name="Arendt D."/>
            <person name="Savage R."/>
            <person name="Osoegawa K."/>
            <person name="de Jong P."/>
            <person name="Lindberg D.R."/>
            <person name="Seaver E.C."/>
            <person name="Weisblat D.A."/>
            <person name="Putnam N.H."/>
            <person name="Grigoriev I.V."/>
            <person name="Rokhsar D.S."/>
        </authorList>
    </citation>
    <scope>NUCLEOTIDE SEQUENCE</scope>
    <source>
        <strain evidence="4">I ESC-2004</strain>
    </source>
</reference>
<dbReference type="Proteomes" id="UP000014760">
    <property type="component" value="Unassembled WGS sequence"/>
</dbReference>
<protein>
    <submittedName>
        <fullName evidence="2 3">Uncharacterized protein</fullName>
    </submittedName>
</protein>
<reference evidence="2 4" key="2">
    <citation type="journal article" date="2013" name="Nature">
        <title>Insights into bilaterian evolution from three spiralian genomes.</title>
        <authorList>
            <person name="Simakov O."/>
            <person name="Marletaz F."/>
            <person name="Cho S.J."/>
            <person name="Edsinger-Gonzales E."/>
            <person name="Havlak P."/>
            <person name="Hellsten U."/>
            <person name="Kuo D.H."/>
            <person name="Larsson T."/>
            <person name="Lv J."/>
            <person name="Arendt D."/>
            <person name="Savage R."/>
            <person name="Osoegawa K."/>
            <person name="de Jong P."/>
            <person name="Grimwood J."/>
            <person name="Chapman J.A."/>
            <person name="Shapiro H."/>
            <person name="Aerts A."/>
            <person name="Otillar R.P."/>
            <person name="Terry A.Y."/>
            <person name="Boore J.L."/>
            <person name="Grigoriev I.V."/>
            <person name="Lindberg D.R."/>
            <person name="Seaver E.C."/>
            <person name="Weisblat D.A."/>
            <person name="Putnam N.H."/>
            <person name="Rokhsar D.S."/>
        </authorList>
    </citation>
    <scope>NUCLEOTIDE SEQUENCE</scope>
    <source>
        <strain evidence="2 4">I ESC-2004</strain>
    </source>
</reference>
<feature type="signal peptide" evidence="1">
    <location>
        <begin position="1"/>
        <end position="21"/>
    </location>
</feature>
<evidence type="ECO:0000313" key="2">
    <source>
        <dbReference type="EMBL" id="ELU06543.1"/>
    </source>
</evidence>
<dbReference type="AlphaFoldDB" id="R7UKF2"/>
<reference evidence="3" key="3">
    <citation type="submission" date="2015-06" db="UniProtKB">
        <authorList>
            <consortium name="EnsemblMetazoa"/>
        </authorList>
    </citation>
    <scope>IDENTIFICATION</scope>
</reference>
<dbReference type="EnsemblMetazoa" id="CapteT185819">
    <property type="protein sequence ID" value="CapteP185819"/>
    <property type="gene ID" value="CapteG185819"/>
</dbReference>
<evidence type="ECO:0000256" key="1">
    <source>
        <dbReference type="SAM" id="SignalP"/>
    </source>
</evidence>
<evidence type="ECO:0000313" key="4">
    <source>
        <dbReference type="Proteomes" id="UP000014760"/>
    </source>
</evidence>
<evidence type="ECO:0000313" key="3">
    <source>
        <dbReference type="EnsemblMetazoa" id="CapteP185819"/>
    </source>
</evidence>
<keyword evidence="1" id="KW-0732">Signal</keyword>